<reference evidence="2" key="1">
    <citation type="journal article" date="2020" name="Stud. Mycol.">
        <title>101 Dothideomycetes genomes: a test case for predicting lifestyles and emergence of pathogens.</title>
        <authorList>
            <person name="Haridas S."/>
            <person name="Albert R."/>
            <person name="Binder M."/>
            <person name="Bloem J."/>
            <person name="Labutti K."/>
            <person name="Salamov A."/>
            <person name="Andreopoulos B."/>
            <person name="Baker S."/>
            <person name="Barry K."/>
            <person name="Bills G."/>
            <person name="Bluhm B."/>
            <person name="Cannon C."/>
            <person name="Castanera R."/>
            <person name="Culley D."/>
            <person name="Daum C."/>
            <person name="Ezra D."/>
            <person name="Gonzalez J."/>
            <person name="Henrissat B."/>
            <person name="Kuo A."/>
            <person name="Liang C."/>
            <person name="Lipzen A."/>
            <person name="Lutzoni F."/>
            <person name="Magnuson J."/>
            <person name="Mondo S."/>
            <person name="Nolan M."/>
            <person name="Ohm R."/>
            <person name="Pangilinan J."/>
            <person name="Park H.-J."/>
            <person name="Ramirez L."/>
            <person name="Alfaro M."/>
            <person name="Sun H."/>
            <person name="Tritt A."/>
            <person name="Yoshinaga Y."/>
            <person name="Zwiers L.-H."/>
            <person name="Turgeon B."/>
            <person name="Goodwin S."/>
            <person name="Spatafora J."/>
            <person name="Crous P."/>
            <person name="Grigoriev I."/>
        </authorList>
    </citation>
    <scope>NUCLEOTIDE SEQUENCE</scope>
    <source>
        <strain evidence="2">CBS 473.64</strain>
    </source>
</reference>
<accession>A0A6A6RQZ5</accession>
<dbReference type="Proteomes" id="UP000799753">
    <property type="component" value="Unassembled WGS sequence"/>
</dbReference>
<feature type="region of interest" description="Disordered" evidence="1">
    <location>
        <begin position="1"/>
        <end position="33"/>
    </location>
</feature>
<dbReference type="OrthoDB" id="4204700at2759"/>
<evidence type="ECO:0000256" key="1">
    <source>
        <dbReference type="SAM" id="MobiDB-lite"/>
    </source>
</evidence>
<organism evidence="2 3">
    <name type="scientific">Massarina eburnea CBS 473.64</name>
    <dbReference type="NCBI Taxonomy" id="1395130"/>
    <lineage>
        <taxon>Eukaryota</taxon>
        <taxon>Fungi</taxon>
        <taxon>Dikarya</taxon>
        <taxon>Ascomycota</taxon>
        <taxon>Pezizomycotina</taxon>
        <taxon>Dothideomycetes</taxon>
        <taxon>Pleosporomycetidae</taxon>
        <taxon>Pleosporales</taxon>
        <taxon>Massarineae</taxon>
        <taxon>Massarinaceae</taxon>
        <taxon>Massarina</taxon>
    </lineage>
</organism>
<feature type="region of interest" description="Disordered" evidence="1">
    <location>
        <begin position="196"/>
        <end position="393"/>
    </location>
</feature>
<keyword evidence="3" id="KW-1185">Reference proteome</keyword>
<dbReference type="EMBL" id="MU006795">
    <property type="protein sequence ID" value="KAF2637041.1"/>
    <property type="molecule type" value="Genomic_DNA"/>
</dbReference>
<proteinExistence type="predicted"/>
<feature type="compositionally biased region" description="Polar residues" evidence="1">
    <location>
        <begin position="231"/>
        <end position="242"/>
    </location>
</feature>
<evidence type="ECO:0000313" key="2">
    <source>
        <dbReference type="EMBL" id="KAF2637041.1"/>
    </source>
</evidence>
<name>A0A6A6RQZ5_9PLEO</name>
<dbReference type="AlphaFoldDB" id="A0A6A6RQZ5"/>
<gene>
    <name evidence="2" type="ORF">P280DRAFT_136980</name>
</gene>
<feature type="compositionally biased region" description="Low complexity" evidence="1">
    <location>
        <begin position="253"/>
        <end position="282"/>
    </location>
</feature>
<evidence type="ECO:0000313" key="3">
    <source>
        <dbReference type="Proteomes" id="UP000799753"/>
    </source>
</evidence>
<feature type="compositionally biased region" description="Basic and acidic residues" evidence="1">
    <location>
        <begin position="360"/>
        <end position="393"/>
    </location>
</feature>
<sequence length="393" mass="43142">MVLHDTDAPPDSFSDNPYPSADDPYANPSGAASFDASSLPHPIPIVGPLLGFSAGAVRFKTESTVKFAELRLKRQLTYEEAHALSEHLYRLEAKKSYYTAAAAGLGTWRWYTTMDTARFPLYQPKEIDVNKFLFVKGPMAQYARHSVRLFFYLFAAGELGKLFGQVSAQPVAAHDTANDPRLSQFSADLKAAVERTTGQGARGIAEQVHQQAEAAREASKSINGQPPRRPFNTQKPASTSADDMSPTMGAEPWSSSSESAWEDSSSASDTQSQPQPRQTPPSWGKRPSPQQSDDDASPTGGLFQNEVQSSSRPGESAWDRLRRGAAPPSQQRPPTGAPSQKPPRDGDSLGDSFTFAESDDERKKGQERAQREFDARIELERQGKDFSDEGKRW</sequence>
<protein>
    <submittedName>
        <fullName evidence="2">Uncharacterized protein</fullName>
    </submittedName>
</protein>